<reference evidence="10" key="1">
    <citation type="submission" date="2021-02" db="EMBL/GenBank/DDBJ databases">
        <authorList>
            <person name="Steward A R."/>
        </authorList>
    </citation>
    <scope>NUCLEOTIDE SEQUENCE</scope>
</reference>
<evidence type="ECO:0000256" key="5">
    <source>
        <dbReference type="ARBA" id="ARBA00023128"/>
    </source>
</evidence>
<evidence type="ECO:0000256" key="8">
    <source>
        <dbReference type="ARBA" id="ARBA00035344"/>
    </source>
</evidence>
<evidence type="ECO:0000256" key="3">
    <source>
        <dbReference type="ARBA" id="ARBA00022946"/>
    </source>
</evidence>
<comment type="caution">
    <text evidence="10">The sequence shown here is derived from an EMBL/GenBank/DDBJ whole genome shotgun (WGS) entry which is preliminary data.</text>
</comment>
<keyword evidence="5" id="KW-0496">Mitochondrion</keyword>
<comment type="similarity">
    <text evidence="2">Belongs to the mitochondrion-specific ribosomal protein mS26 family.</text>
</comment>
<dbReference type="InterPro" id="IPR026140">
    <property type="entry name" value="Ribosomal_mS26"/>
</dbReference>
<name>A0A821TTQ7_9NEOP</name>
<keyword evidence="4" id="KW-0689">Ribosomal protein</keyword>
<dbReference type="AlphaFoldDB" id="A0A821TTQ7"/>
<dbReference type="OrthoDB" id="5988811at2759"/>
<keyword evidence="6" id="KW-0687">Ribonucleoprotein</keyword>
<dbReference type="GO" id="GO:0005763">
    <property type="term" value="C:mitochondrial small ribosomal subunit"/>
    <property type="evidence" value="ECO:0007669"/>
    <property type="project" value="InterPro"/>
</dbReference>
<dbReference type="PANTHER" id="PTHR21035:SF2">
    <property type="entry name" value="SMALL RIBOSOMAL SUBUNIT PROTEIN MS26"/>
    <property type="match status" value="1"/>
</dbReference>
<accession>A0A821TTQ7</accession>
<evidence type="ECO:0000256" key="2">
    <source>
        <dbReference type="ARBA" id="ARBA00009672"/>
    </source>
</evidence>
<gene>
    <name evidence="10" type="ORF">PMACD_LOCUS9605</name>
</gene>
<feature type="coiled-coil region" evidence="9">
    <location>
        <begin position="104"/>
        <end position="158"/>
    </location>
</feature>
<dbReference type="Pfam" id="PF14943">
    <property type="entry name" value="MRP-S26"/>
    <property type="match status" value="1"/>
</dbReference>
<organism evidence="10 11">
    <name type="scientific">Pieris macdunnoughi</name>
    <dbReference type="NCBI Taxonomy" id="345717"/>
    <lineage>
        <taxon>Eukaryota</taxon>
        <taxon>Metazoa</taxon>
        <taxon>Ecdysozoa</taxon>
        <taxon>Arthropoda</taxon>
        <taxon>Hexapoda</taxon>
        <taxon>Insecta</taxon>
        <taxon>Pterygota</taxon>
        <taxon>Neoptera</taxon>
        <taxon>Endopterygota</taxon>
        <taxon>Lepidoptera</taxon>
        <taxon>Glossata</taxon>
        <taxon>Ditrysia</taxon>
        <taxon>Papilionoidea</taxon>
        <taxon>Pieridae</taxon>
        <taxon>Pierinae</taxon>
        <taxon>Pieris</taxon>
    </lineage>
</organism>
<keyword evidence="11" id="KW-1185">Reference proteome</keyword>
<comment type="subcellular location">
    <subcellularLocation>
        <location evidence="1">Mitochondrion</location>
    </subcellularLocation>
</comment>
<sequence>MLSQRYLLKRGLPTYIQHAEAHRKPRWLPVAKSKIYRIPKRPEISVDERLELRRINNAYNTQMRAIRRFYVEDWVREKSSLESATSEMSQRLEADEWLKCEELNDKWNKQIASDREERRKKELEAMEEFALLRMEAKDKALKERIDRASEKIKKEKELSTTFVTRENLEETIENVLANPIDYNFAIDLKGNIFEGRDTEIEYEDKKKAEAAN</sequence>
<evidence type="ECO:0000256" key="4">
    <source>
        <dbReference type="ARBA" id="ARBA00022980"/>
    </source>
</evidence>
<dbReference type="Proteomes" id="UP000663880">
    <property type="component" value="Unassembled WGS sequence"/>
</dbReference>
<keyword evidence="9" id="KW-0175">Coiled coil</keyword>
<evidence type="ECO:0000256" key="9">
    <source>
        <dbReference type="SAM" id="Coils"/>
    </source>
</evidence>
<evidence type="ECO:0000256" key="1">
    <source>
        <dbReference type="ARBA" id="ARBA00004173"/>
    </source>
</evidence>
<evidence type="ECO:0000313" key="10">
    <source>
        <dbReference type="EMBL" id="CAF4881011.1"/>
    </source>
</evidence>
<protein>
    <recommendedName>
        <fullName evidence="7">Small ribosomal subunit protein mS26</fullName>
    </recommendedName>
    <alternativeName>
        <fullName evidence="8">28S ribosomal protein S26, mitochondrial</fullName>
    </alternativeName>
</protein>
<keyword evidence="3" id="KW-0809">Transit peptide</keyword>
<dbReference type="PANTHER" id="PTHR21035">
    <property type="entry name" value="28S RIBOSOMAL PROTEIN S26, MITOCHONDRIAL"/>
    <property type="match status" value="1"/>
</dbReference>
<evidence type="ECO:0000313" key="11">
    <source>
        <dbReference type="Proteomes" id="UP000663880"/>
    </source>
</evidence>
<evidence type="ECO:0000256" key="7">
    <source>
        <dbReference type="ARBA" id="ARBA00035138"/>
    </source>
</evidence>
<proteinExistence type="inferred from homology"/>
<evidence type="ECO:0000256" key="6">
    <source>
        <dbReference type="ARBA" id="ARBA00023274"/>
    </source>
</evidence>
<dbReference type="EMBL" id="CAJOBZ010000027">
    <property type="protein sequence ID" value="CAF4881011.1"/>
    <property type="molecule type" value="Genomic_DNA"/>
</dbReference>